<dbReference type="EnsemblPlants" id="OGLUM03G01740.1">
    <property type="protein sequence ID" value="OGLUM03G01740.1"/>
    <property type="gene ID" value="OGLUM03G01740"/>
</dbReference>
<dbReference type="AlphaFoldDB" id="A0A0D9Z1D1"/>
<evidence type="ECO:0000313" key="2">
    <source>
        <dbReference type="Proteomes" id="UP000026961"/>
    </source>
</evidence>
<dbReference type="Gramene" id="OGLUM03G01740.1">
    <property type="protein sequence ID" value="OGLUM03G01740.1"/>
    <property type="gene ID" value="OGLUM03G01740"/>
</dbReference>
<organism evidence="1">
    <name type="scientific">Oryza glumipatula</name>
    <dbReference type="NCBI Taxonomy" id="40148"/>
    <lineage>
        <taxon>Eukaryota</taxon>
        <taxon>Viridiplantae</taxon>
        <taxon>Streptophyta</taxon>
        <taxon>Embryophyta</taxon>
        <taxon>Tracheophyta</taxon>
        <taxon>Spermatophyta</taxon>
        <taxon>Magnoliopsida</taxon>
        <taxon>Liliopsida</taxon>
        <taxon>Poales</taxon>
        <taxon>Poaceae</taxon>
        <taxon>BOP clade</taxon>
        <taxon>Oryzoideae</taxon>
        <taxon>Oryzeae</taxon>
        <taxon>Oryzinae</taxon>
        <taxon>Oryza</taxon>
    </lineage>
</organism>
<dbReference type="Proteomes" id="UP000026961">
    <property type="component" value="Chromosome 3"/>
</dbReference>
<reference evidence="1" key="1">
    <citation type="submission" date="2015-04" db="UniProtKB">
        <authorList>
            <consortium name="EnsemblPlants"/>
        </authorList>
    </citation>
    <scope>IDENTIFICATION</scope>
</reference>
<protein>
    <submittedName>
        <fullName evidence="1">Uncharacterized protein</fullName>
    </submittedName>
</protein>
<sequence>MIKGSKSVSTKLVRYLLSQFGNLLLKQLCLTEMENLLANLPSPDANEASLQLGLQAMQFFNRTFIQLFTQQFSAYQQIKHDDNSLFFDSYKDGTSVIKLKGVPFVSFKSFKFLCQTISVSFYLLQFRQPNNLLKIVQLQ</sequence>
<accession>A0A0D9Z1D1</accession>
<evidence type="ECO:0000313" key="1">
    <source>
        <dbReference type="EnsemblPlants" id="OGLUM03G01740.1"/>
    </source>
</evidence>
<reference evidence="1" key="2">
    <citation type="submission" date="2018-05" db="EMBL/GenBank/DDBJ databases">
        <title>OgluRS3 (Oryza glumaepatula Reference Sequence Version 3).</title>
        <authorList>
            <person name="Zhang J."/>
            <person name="Kudrna D."/>
            <person name="Lee S."/>
            <person name="Talag J."/>
            <person name="Welchert J."/>
            <person name="Wing R.A."/>
        </authorList>
    </citation>
    <scope>NUCLEOTIDE SEQUENCE [LARGE SCALE GENOMIC DNA]</scope>
</reference>
<proteinExistence type="predicted"/>
<name>A0A0D9Z1D1_9ORYZ</name>
<keyword evidence="2" id="KW-1185">Reference proteome</keyword>